<dbReference type="AlphaFoldDB" id="A0AAX6MN89"/>
<evidence type="ECO:0000313" key="2">
    <source>
        <dbReference type="EMBL" id="KAK6954105.1"/>
    </source>
</evidence>
<dbReference type="InterPro" id="IPR032710">
    <property type="entry name" value="NTF2-like_dom_sf"/>
</dbReference>
<accession>A0AAX6MN89</accession>
<dbReference type="Proteomes" id="UP001369815">
    <property type="component" value="Unassembled WGS sequence"/>
</dbReference>
<sequence>MAVDPRIADIIRGKKLHYCLSVDANRWHLFENVALPDATFSIVDIDGSLLGQDGVDWNWSTRDEFASYYQKTFDQYRSIHSVGASTFEQVSPDEVKVTFSGMWHVGVGEKHGTGGGYYYETWVRKDDDWFMKSMKLERTYWHM</sequence>
<dbReference type="SUPFAM" id="SSF54427">
    <property type="entry name" value="NTF2-like"/>
    <property type="match status" value="1"/>
</dbReference>
<dbReference type="Pfam" id="PF13577">
    <property type="entry name" value="SnoaL_4"/>
    <property type="match status" value="1"/>
</dbReference>
<name>A0AAX6MN89_9PEZI</name>
<keyword evidence="3" id="KW-1185">Reference proteome</keyword>
<protein>
    <recommendedName>
        <fullName evidence="1">SnoaL-like domain-containing protein</fullName>
    </recommendedName>
</protein>
<reference evidence="2 3" key="1">
    <citation type="journal article" date="2024" name="Front Chem Biol">
        <title>Unveiling the potential of Daldinia eschscholtzii MFLUCC 19-0629 through bioactivity and bioinformatics studies for enhanced sustainable agriculture production.</title>
        <authorList>
            <person name="Brooks S."/>
            <person name="Weaver J.A."/>
            <person name="Klomchit A."/>
            <person name="Alharthi S.A."/>
            <person name="Onlamun T."/>
            <person name="Nurani R."/>
            <person name="Vong T.K."/>
            <person name="Alberti F."/>
            <person name="Greco C."/>
        </authorList>
    </citation>
    <scope>NUCLEOTIDE SEQUENCE [LARGE SCALE GENOMIC DNA]</scope>
    <source>
        <strain evidence="2">MFLUCC 19-0629</strain>
    </source>
</reference>
<evidence type="ECO:0000259" key="1">
    <source>
        <dbReference type="Pfam" id="PF13577"/>
    </source>
</evidence>
<gene>
    <name evidence="2" type="ORF">Daesc_004067</name>
</gene>
<organism evidence="2 3">
    <name type="scientific">Daldinia eschscholtzii</name>
    <dbReference type="NCBI Taxonomy" id="292717"/>
    <lineage>
        <taxon>Eukaryota</taxon>
        <taxon>Fungi</taxon>
        <taxon>Dikarya</taxon>
        <taxon>Ascomycota</taxon>
        <taxon>Pezizomycotina</taxon>
        <taxon>Sordariomycetes</taxon>
        <taxon>Xylariomycetidae</taxon>
        <taxon>Xylariales</taxon>
        <taxon>Hypoxylaceae</taxon>
        <taxon>Daldinia</taxon>
    </lineage>
</organism>
<dbReference type="InterPro" id="IPR037401">
    <property type="entry name" value="SnoaL-like"/>
</dbReference>
<comment type="caution">
    <text evidence="2">The sequence shown here is derived from an EMBL/GenBank/DDBJ whole genome shotgun (WGS) entry which is preliminary data.</text>
</comment>
<dbReference type="EMBL" id="JBANMG010000004">
    <property type="protein sequence ID" value="KAK6954105.1"/>
    <property type="molecule type" value="Genomic_DNA"/>
</dbReference>
<evidence type="ECO:0000313" key="3">
    <source>
        <dbReference type="Proteomes" id="UP001369815"/>
    </source>
</evidence>
<dbReference type="Gene3D" id="3.10.450.50">
    <property type="match status" value="1"/>
</dbReference>
<proteinExistence type="predicted"/>
<feature type="domain" description="SnoaL-like" evidence="1">
    <location>
        <begin position="15"/>
        <end position="135"/>
    </location>
</feature>